<name>A0A1H2CUR2_9ACTN</name>
<dbReference type="STRING" id="113562.SAMN04489716_6877"/>
<keyword evidence="2" id="KW-0472">Membrane</keyword>
<feature type="compositionally biased region" description="Low complexity" evidence="1">
    <location>
        <begin position="308"/>
        <end position="360"/>
    </location>
</feature>
<feature type="domain" description="Thioester" evidence="4">
    <location>
        <begin position="73"/>
        <end position="186"/>
    </location>
</feature>
<dbReference type="OrthoDB" id="2676146at2"/>
<keyword evidence="2" id="KW-1133">Transmembrane helix</keyword>
<dbReference type="InterPro" id="IPR023849">
    <property type="entry name" value="TQXA_dom"/>
</dbReference>
<keyword evidence="3" id="KW-0732">Signal</keyword>
<keyword evidence="2" id="KW-0812">Transmembrane</keyword>
<dbReference type="NCBIfam" id="TIGR01167">
    <property type="entry name" value="LPXTG_anchor"/>
    <property type="match status" value="1"/>
</dbReference>
<proteinExistence type="predicted"/>
<keyword evidence="6" id="KW-1185">Reference proteome</keyword>
<evidence type="ECO:0000256" key="1">
    <source>
        <dbReference type="SAM" id="MobiDB-lite"/>
    </source>
</evidence>
<dbReference type="AlphaFoldDB" id="A0A1H2CUR2"/>
<dbReference type="InterPro" id="IPR013552">
    <property type="entry name" value="Thioester_dom"/>
</dbReference>
<dbReference type="Gene3D" id="1.10.150.480">
    <property type="match status" value="1"/>
</dbReference>
<evidence type="ECO:0000313" key="6">
    <source>
        <dbReference type="Proteomes" id="UP000198688"/>
    </source>
</evidence>
<evidence type="ECO:0000259" key="4">
    <source>
        <dbReference type="Pfam" id="PF08341"/>
    </source>
</evidence>
<dbReference type="EMBL" id="LT629758">
    <property type="protein sequence ID" value="SDT74104.1"/>
    <property type="molecule type" value="Genomic_DNA"/>
</dbReference>
<feature type="region of interest" description="Disordered" evidence="1">
    <location>
        <begin position="308"/>
        <end position="365"/>
    </location>
</feature>
<feature type="transmembrane region" description="Helical" evidence="2">
    <location>
        <begin position="373"/>
        <end position="393"/>
    </location>
</feature>
<gene>
    <name evidence="5" type="ORF">SAMN04489716_6877</name>
</gene>
<dbReference type="Proteomes" id="UP000198688">
    <property type="component" value="Chromosome I"/>
</dbReference>
<feature type="chain" id="PRO_5009271472" evidence="3">
    <location>
        <begin position="33"/>
        <end position="402"/>
    </location>
</feature>
<protein>
    <submittedName>
        <fullName evidence="5">LPXTG-motif cell wall anchor domain-containing protein/TQXA domain-containing protein</fullName>
    </submittedName>
</protein>
<feature type="compositionally biased region" description="Low complexity" evidence="1">
    <location>
        <begin position="201"/>
        <end position="211"/>
    </location>
</feature>
<accession>A0A1H2CUR2</accession>
<feature type="signal peptide" evidence="3">
    <location>
        <begin position="1"/>
        <end position="32"/>
    </location>
</feature>
<dbReference type="Pfam" id="PF08341">
    <property type="entry name" value="TED"/>
    <property type="match status" value="1"/>
</dbReference>
<feature type="region of interest" description="Disordered" evidence="1">
    <location>
        <begin position="189"/>
        <end position="220"/>
    </location>
</feature>
<reference evidence="5 6" key="1">
    <citation type="submission" date="2016-10" db="EMBL/GenBank/DDBJ databases">
        <authorList>
            <person name="de Groot N.N."/>
        </authorList>
    </citation>
    <scope>NUCLEOTIDE SEQUENCE [LARGE SCALE GENOMIC DNA]</scope>
    <source>
        <strain evidence="5 6">DSM 43941</strain>
    </source>
</reference>
<organism evidence="5 6">
    <name type="scientific">Actinoplanes derwentensis</name>
    <dbReference type="NCBI Taxonomy" id="113562"/>
    <lineage>
        <taxon>Bacteria</taxon>
        <taxon>Bacillati</taxon>
        <taxon>Actinomycetota</taxon>
        <taxon>Actinomycetes</taxon>
        <taxon>Micromonosporales</taxon>
        <taxon>Micromonosporaceae</taxon>
        <taxon>Actinoplanes</taxon>
    </lineage>
</organism>
<sequence length="402" mass="41010">MFGKRGHRLAQAALAAVAGSALLLGSAMPAAADEKTTGVAISQRDGVRLVLNGEGKSVGSLAFSIQGGQGVPVYCIDFHTPVAINEAYDEGTWSESEVKNLNKVQWVLSKGYPNGDAAQLLAAAGASASGLSDATRDKLLYFGTQTAVWHFSDGITLGEWNRRDRLTEEPQYDVIKKVYDYLTTKAVGEPEPKGELSVDPASATAAAGEKAGPFTVKGPAGEIKVTTTGGSAVDANGTPVSVTGNGGQFWLTGTEAGKASVSLTAEGAVSFGRVFLFRGDKDKHQKLILGTTVGDKLTAGAEASFTVVPPASESPSPSPSVTSPTPSASVSTPASEEPTPSQSVSTPASESPAPSTTPVAGDGNLPLTGSSTAAVLGGGFLLLVAGAVALIMVRRRRVTFTS</sequence>
<dbReference type="RefSeq" id="WP_092550614.1">
    <property type="nucleotide sequence ID" value="NZ_BOMJ01000003.1"/>
</dbReference>
<dbReference type="NCBIfam" id="TIGR03934">
    <property type="entry name" value="TQXA_dom"/>
    <property type="match status" value="1"/>
</dbReference>
<evidence type="ECO:0000256" key="2">
    <source>
        <dbReference type="SAM" id="Phobius"/>
    </source>
</evidence>
<evidence type="ECO:0000313" key="5">
    <source>
        <dbReference type="EMBL" id="SDT74104.1"/>
    </source>
</evidence>
<evidence type="ECO:0000256" key="3">
    <source>
        <dbReference type="SAM" id="SignalP"/>
    </source>
</evidence>